<sequence>MNLTTIADFILFLITTACIMDLMLLILAFAGGFSRKRMRAVYGDRILKGMVCCFTFFLPLFTGYLFHILTILHVRQVDSGPFDLEILQRYQTLAACLPAGYQTGFQVVFCVWFFGFLWFGISPICRNQRLLKTLVCHSKRIPQEILKGISARVYQSEMLSCPFSWGVFSRNIVLPAEGLNEWEKEVVFAHEWTHCRRRDSLYRFLLSCLCAVYWFNPGIYLLSDWFVAVNEMACDDIVLAGRSSAERYRYAELLYRFSAGEERGGISPGKGCGVSFSGFPGRAFPGRVLAWRIENVGKRIRKNQGPAVILAAVFLFCAAYPGITMVSVCGMLKLEDFAAGKIMEISARELDEKRYGVNPAGWQQEYVNYTFEGSGETKHGEPGRCVVLRHREETGKMMEMTKTTETETDRMPAETKEDALAREKQRTVEGKGIVLENVSTVRSCLRTFTVILTD</sequence>
<feature type="transmembrane region" description="Helical" evidence="1">
    <location>
        <begin position="201"/>
        <end position="222"/>
    </location>
</feature>
<evidence type="ECO:0000313" key="3">
    <source>
        <dbReference type="EMBL" id="HIT41013.1"/>
    </source>
</evidence>
<proteinExistence type="predicted"/>
<dbReference type="InterPro" id="IPR052173">
    <property type="entry name" value="Beta-lactam_resp_regulator"/>
</dbReference>
<feature type="transmembrane region" description="Helical" evidence="1">
    <location>
        <begin position="307"/>
        <end position="332"/>
    </location>
</feature>
<dbReference type="CDD" id="cd07341">
    <property type="entry name" value="M56_BlaR1_MecR1_like"/>
    <property type="match status" value="1"/>
</dbReference>
<accession>A0A9D1GH85</accession>
<reference evidence="3" key="2">
    <citation type="journal article" date="2021" name="PeerJ">
        <title>Extensive microbial diversity within the chicken gut microbiome revealed by metagenomics and culture.</title>
        <authorList>
            <person name="Gilroy R."/>
            <person name="Ravi A."/>
            <person name="Getino M."/>
            <person name="Pursley I."/>
            <person name="Horton D.L."/>
            <person name="Alikhan N.F."/>
            <person name="Baker D."/>
            <person name="Gharbi K."/>
            <person name="Hall N."/>
            <person name="Watson M."/>
            <person name="Adriaenssens E.M."/>
            <person name="Foster-Nyarko E."/>
            <person name="Jarju S."/>
            <person name="Secka A."/>
            <person name="Antonio M."/>
            <person name="Oren A."/>
            <person name="Chaudhuri R.R."/>
            <person name="La Ragione R."/>
            <person name="Hildebrand F."/>
            <person name="Pallen M.J."/>
        </authorList>
    </citation>
    <scope>NUCLEOTIDE SEQUENCE</scope>
    <source>
        <strain evidence="3">CHK123-3438</strain>
    </source>
</reference>
<dbReference type="AlphaFoldDB" id="A0A9D1GH85"/>
<dbReference type="EMBL" id="DVKS01000047">
    <property type="protein sequence ID" value="HIT41013.1"/>
    <property type="molecule type" value="Genomic_DNA"/>
</dbReference>
<dbReference type="PANTHER" id="PTHR34978">
    <property type="entry name" value="POSSIBLE SENSOR-TRANSDUCER PROTEIN BLAR"/>
    <property type="match status" value="1"/>
</dbReference>
<keyword evidence="1" id="KW-0812">Transmembrane</keyword>
<organism evidence="3 4">
    <name type="scientific">Candidatus Caccovicinus merdipullorum</name>
    <dbReference type="NCBI Taxonomy" id="2840724"/>
    <lineage>
        <taxon>Bacteria</taxon>
        <taxon>Bacillati</taxon>
        <taxon>Bacillota</taxon>
        <taxon>Clostridia</taxon>
        <taxon>Eubacteriales</taxon>
        <taxon>Candidatus Caccovicinus</taxon>
    </lineage>
</organism>
<dbReference type="PANTHER" id="PTHR34978:SF3">
    <property type="entry name" value="SLR0241 PROTEIN"/>
    <property type="match status" value="1"/>
</dbReference>
<gene>
    <name evidence="3" type="ORF">IAB60_02750</name>
</gene>
<dbReference type="InterPro" id="IPR008756">
    <property type="entry name" value="Peptidase_M56"/>
</dbReference>
<name>A0A9D1GH85_9FIRM</name>
<dbReference type="Pfam" id="PF05569">
    <property type="entry name" value="Peptidase_M56"/>
    <property type="match status" value="1"/>
</dbReference>
<reference evidence="3" key="1">
    <citation type="submission" date="2020-10" db="EMBL/GenBank/DDBJ databases">
        <authorList>
            <person name="Gilroy R."/>
        </authorList>
    </citation>
    <scope>NUCLEOTIDE SEQUENCE</scope>
    <source>
        <strain evidence="3">CHK123-3438</strain>
    </source>
</reference>
<evidence type="ECO:0000256" key="1">
    <source>
        <dbReference type="SAM" id="Phobius"/>
    </source>
</evidence>
<feature type="transmembrane region" description="Helical" evidence="1">
    <location>
        <begin position="6"/>
        <end position="30"/>
    </location>
</feature>
<feature type="domain" description="Peptidase M56" evidence="2">
    <location>
        <begin position="106"/>
        <end position="261"/>
    </location>
</feature>
<feature type="transmembrane region" description="Helical" evidence="1">
    <location>
        <begin position="103"/>
        <end position="121"/>
    </location>
</feature>
<evidence type="ECO:0000259" key="2">
    <source>
        <dbReference type="Pfam" id="PF05569"/>
    </source>
</evidence>
<feature type="transmembrane region" description="Helical" evidence="1">
    <location>
        <begin position="51"/>
        <end position="74"/>
    </location>
</feature>
<protein>
    <submittedName>
        <fullName evidence="3">M56 family metallopeptidase</fullName>
    </submittedName>
</protein>
<keyword evidence="1" id="KW-1133">Transmembrane helix</keyword>
<dbReference type="Proteomes" id="UP000886860">
    <property type="component" value="Unassembled WGS sequence"/>
</dbReference>
<keyword evidence="1" id="KW-0472">Membrane</keyword>
<comment type="caution">
    <text evidence="3">The sequence shown here is derived from an EMBL/GenBank/DDBJ whole genome shotgun (WGS) entry which is preliminary data.</text>
</comment>
<evidence type="ECO:0000313" key="4">
    <source>
        <dbReference type="Proteomes" id="UP000886860"/>
    </source>
</evidence>